<reference evidence="2 3" key="1">
    <citation type="submission" date="2015-11" db="EMBL/GenBank/DDBJ databases">
        <title>Genomic analysis of 38 Legionella species identifies large and diverse effector repertoires.</title>
        <authorList>
            <person name="Burstein D."/>
            <person name="Amaro F."/>
            <person name="Zusman T."/>
            <person name="Lifshitz Z."/>
            <person name="Cohen O."/>
            <person name="Gilbert J.A."/>
            <person name="Pupko T."/>
            <person name="Shuman H.A."/>
            <person name="Segal G."/>
        </authorList>
    </citation>
    <scope>NUCLEOTIDE SEQUENCE [LARGE SCALE GENOMIC DNA]</scope>
    <source>
        <strain evidence="2 3">IMVS3376</strain>
    </source>
</reference>
<keyword evidence="3" id="KW-1185">Reference proteome</keyword>
<proteinExistence type="predicted"/>
<dbReference type="Proteomes" id="UP000054926">
    <property type="component" value="Unassembled WGS sequence"/>
</dbReference>
<evidence type="ECO:0000313" key="3">
    <source>
        <dbReference type="Proteomes" id="UP000054926"/>
    </source>
</evidence>
<dbReference type="PATRIC" id="fig|947033.5.peg.1635"/>
<dbReference type="InterPro" id="IPR004291">
    <property type="entry name" value="Transposase_IS66_central"/>
</dbReference>
<feature type="domain" description="Transposase IS66 central" evidence="1">
    <location>
        <begin position="7"/>
        <end position="76"/>
    </location>
</feature>
<gene>
    <name evidence="2" type="ORF">Lste_1539</name>
</gene>
<organism evidence="2 3">
    <name type="scientific">Legionella steelei</name>
    <dbReference type="NCBI Taxonomy" id="947033"/>
    <lineage>
        <taxon>Bacteria</taxon>
        <taxon>Pseudomonadati</taxon>
        <taxon>Pseudomonadota</taxon>
        <taxon>Gammaproteobacteria</taxon>
        <taxon>Legionellales</taxon>
        <taxon>Legionellaceae</taxon>
        <taxon>Legionella</taxon>
    </lineage>
</organism>
<evidence type="ECO:0000259" key="1">
    <source>
        <dbReference type="Pfam" id="PF03050"/>
    </source>
</evidence>
<dbReference type="STRING" id="947033.Lste_1539"/>
<comment type="caution">
    <text evidence="2">The sequence shown here is derived from an EMBL/GenBank/DDBJ whole genome shotgun (WGS) entry which is preliminary data.</text>
</comment>
<dbReference type="Pfam" id="PF03050">
    <property type="entry name" value="DDE_Tnp_IS66"/>
    <property type="match status" value="1"/>
</dbReference>
<dbReference type="PANTHER" id="PTHR33678">
    <property type="entry name" value="BLL1576 PROTEIN"/>
    <property type="match status" value="1"/>
</dbReference>
<dbReference type="EMBL" id="LNYY01000019">
    <property type="protein sequence ID" value="KTD68381.1"/>
    <property type="molecule type" value="Genomic_DNA"/>
</dbReference>
<accession>A0A0W0ZGI7</accession>
<protein>
    <submittedName>
        <fullName evidence="2">Transposase IS66 family protein</fullName>
    </submittedName>
</protein>
<sequence length="89" mass="10651">MLEAKAYLENLLSSKQVEPNESLGKAIKYMLKHWERLTRFLQTPGAPIHNNDMERGLKIPIRGRNTWLFYKSEYGGYGRRRTHEYYLYL</sequence>
<dbReference type="InterPro" id="IPR052344">
    <property type="entry name" value="Transposase-related"/>
</dbReference>
<dbReference type="PANTHER" id="PTHR33678:SF2">
    <property type="match status" value="1"/>
</dbReference>
<dbReference type="AlphaFoldDB" id="A0A0W0ZGI7"/>
<evidence type="ECO:0000313" key="2">
    <source>
        <dbReference type="EMBL" id="KTD68381.1"/>
    </source>
</evidence>
<name>A0A0W0ZGI7_9GAMM</name>